<comment type="caution">
    <text evidence="2">The sequence shown here is derived from an EMBL/GenBank/DDBJ whole genome shotgun (WGS) entry which is preliminary data.</text>
</comment>
<organism evidence="2">
    <name type="scientific">Tanacetum cinerariifolium</name>
    <name type="common">Dalmatian daisy</name>
    <name type="synonym">Chrysanthemum cinerariifolium</name>
    <dbReference type="NCBI Taxonomy" id="118510"/>
    <lineage>
        <taxon>Eukaryota</taxon>
        <taxon>Viridiplantae</taxon>
        <taxon>Streptophyta</taxon>
        <taxon>Embryophyta</taxon>
        <taxon>Tracheophyta</taxon>
        <taxon>Spermatophyta</taxon>
        <taxon>Magnoliopsida</taxon>
        <taxon>eudicotyledons</taxon>
        <taxon>Gunneridae</taxon>
        <taxon>Pentapetalae</taxon>
        <taxon>asterids</taxon>
        <taxon>campanulids</taxon>
        <taxon>Asterales</taxon>
        <taxon>Asteraceae</taxon>
        <taxon>Asteroideae</taxon>
        <taxon>Anthemideae</taxon>
        <taxon>Anthemidinae</taxon>
        <taxon>Tanacetum</taxon>
    </lineage>
</organism>
<feature type="domain" description="Reverse transcriptase Ty1/copia-type" evidence="1">
    <location>
        <begin position="1"/>
        <end position="55"/>
    </location>
</feature>
<dbReference type="InterPro" id="IPR013103">
    <property type="entry name" value="RVT_2"/>
</dbReference>
<dbReference type="EMBL" id="BKCJ011199674">
    <property type="protein sequence ID" value="GFD02685.1"/>
    <property type="molecule type" value="Genomic_DNA"/>
</dbReference>
<reference evidence="2" key="1">
    <citation type="journal article" date="2019" name="Sci. Rep.">
        <title>Draft genome of Tanacetum cinerariifolium, the natural source of mosquito coil.</title>
        <authorList>
            <person name="Yamashiro T."/>
            <person name="Shiraishi A."/>
            <person name="Satake H."/>
            <person name="Nakayama K."/>
        </authorList>
    </citation>
    <scope>NUCLEOTIDE SEQUENCE</scope>
</reference>
<dbReference type="AlphaFoldDB" id="A0A699SX43"/>
<protein>
    <submittedName>
        <fullName evidence="2">Ribonuclease H-like domain-containing protein</fullName>
    </submittedName>
</protein>
<name>A0A699SX43_TANCI</name>
<accession>A0A699SX43</accession>
<evidence type="ECO:0000259" key="1">
    <source>
        <dbReference type="Pfam" id="PF07727"/>
    </source>
</evidence>
<sequence length="75" mass="8538">MKDKFQMSSMVELTYFLGLQVKQNKDGIFISQDKYVAEILRKFGLSEGKSASTPIDAERPLVKDSDGEYVDVHTY</sequence>
<gene>
    <name evidence="2" type="ORF">Tci_874654</name>
</gene>
<feature type="non-terminal residue" evidence="2">
    <location>
        <position position="75"/>
    </location>
</feature>
<proteinExistence type="predicted"/>
<dbReference type="Pfam" id="PF07727">
    <property type="entry name" value="RVT_2"/>
    <property type="match status" value="1"/>
</dbReference>
<evidence type="ECO:0000313" key="2">
    <source>
        <dbReference type="EMBL" id="GFD02685.1"/>
    </source>
</evidence>